<evidence type="ECO:0000256" key="7">
    <source>
        <dbReference type="SAM" id="Phobius"/>
    </source>
</evidence>
<evidence type="ECO:0000256" key="4">
    <source>
        <dbReference type="ARBA" id="ARBA00022692"/>
    </source>
</evidence>
<evidence type="ECO:0000256" key="5">
    <source>
        <dbReference type="ARBA" id="ARBA00022989"/>
    </source>
</evidence>
<reference evidence="8 9" key="1">
    <citation type="journal article" date="2011" name="J. Bacteriol.">
        <title>Genome sequence of the Mycobacterium colombiense type strain, CECT 3035.</title>
        <authorList>
            <person name="Gonzalez-Perez M."/>
            <person name="Murcia M.I."/>
            <person name="Landsman D."/>
            <person name="Jordan I.K."/>
            <person name="Marino-Ramirez L."/>
        </authorList>
    </citation>
    <scope>NUCLEOTIDE SEQUENCE [LARGE SCALE GENOMIC DNA]</scope>
    <source>
        <strain evidence="8 9">CECT 3035</strain>
    </source>
</reference>
<name>J5E0W8_9MYCO</name>
<comment type="similarity">
    <text evidence="2">Belongs to the UPF0718 family.</text>
</comment>
<protein>
    <submittedName>
        <fullName evidence="8">Permease</fullName>
    </submittedName>
</protein>
<feature type="transmembrane region" description="Helical" evidence="7">
    <location>
        <begin position="341"/>
        <end position="362"/>
    </location>
</feature>
<comment type="caution">
    <text evidence="8">The sequence shown here is derived from an EMBL/GenBank/DDBJ whole genome shotgun (WGS) entry which is preliminary data.</text>
</comment>
<dbReference type="STRING" id="1041522.GCA_002105755_00443"/>
<dbReference type="GO" id="GO:0005886">
    <property type="term" value="C:plasma membrane"/>
    <property type="evidence" value="ECO:0007669"/>
    <property type="project" value="UniProtKB-SubCell"/>
</dbReference>
<evidence type="ECO:0000256" key="6">
    <source>
        <dbReference type="ARBA" id="ARBA00023136"/>
    </source>
</evidence>
<dbReference type="Pfam" id="PF03773">
    <property type="entry name" value="ArsP_1"/>
    <property type="match status" value="1"/>
</dbReference>
<dbReference type="AlphaFoldDB" id="J5E0W8"/>
<keyword evidence="4 7" id="KW-0812">Transmembrane</keyword>
<dbReference type="PANTHER" id="PTHR43299">
    <property type="entry name" value="UPF0718 PROTEIN YRAQ"/>
    <property type="match status" value="1"/>
</dbReference>
<dbReference type="GeneID" id="31529373"/>
<keyword evidence="6 7" id="KW-0472">Membrane</keyword>
<evidence type="ECO:0000256" key="1">
    <source>
        <dbReference type="ARBA" id="ARBA00004651"/>
    </source>
</evidence>
<dbReference type="PANTHER" id="PTHR43299:SF1">
    <property type="entry name" value="UPF0718 PROTEIN YRAQ"/>
    <property type="match status" value="1"/>
</dbReference>
<feature type="transmembrane region" description="Helical" evidence="7">
    <location>
        <begin position="18"/>
        <end position="36"/>
    </location>
</feature>
<evidence type="ECO:0000313" key="8">
    <source>
        <dbReference type="EMBL" id="EJO87221.1"/>
    </source>
</evidence>
<dbReference type="InterPro" id="IPR005524">
    <property type="entry name" value="DUF318"/>
</dbReference>
<dbReference type="eggNOG" id="COG0701">
    <property type="taxonomic scope" value="Bacteria"/>
</dbReference>
<gene>
    <name evidence="8" type="ORF">MCOL_V220036</name>
</gene>
<dbReference type="RefSeq" id="WP_007774649.1">
    <property type="nucleotide sequence ID" value="NZ_AFVW02000006.1"/>
</dbReference>
<feature type="transmembrane region" description="Helical" evidence="7">
    <location>
        <begin position="157"/>
        <end position="179"/>
    </location>
</feature>
<feature type="transmembrane region" description="Helical" evidence="7">
    <location>
        <begin position="120"/>
        <end position="145"/>
    </location>
</feature>
<evidence type="ECO:0000256" key="3">
    <source>
        <dbReference type="ARBA" id="ARBA00022475"/>
    </source>
</evidence>
<dbReference type="OrthoDB" id="8771795at2"/>
<proteinExistence type="inferred from homology"/>
<comment type="subcellular location">
    <subcellularLocation>
        <location evidence="1">Cell membrane</location>
        <topology evidence="1">Multi-pass membrane protein</topology>
    </subcellularLocation>
</comment>
<keyword evidence="3" id="KW-1003">Cell membrane</keyword>
<sequence length="363" mass="36988">MAKPLPVKAIGALQRADVAWGVLAASAVFVIGLLWAKWTPYVTKAMSAGRTHHWSARNILSVGSVHAGDSPSWHAAATFFHAYWSSIWPALVVALLISASVQALLPSSWLPRALNRRHPIASALAGGVAGMPSMMCTCCAAPVAVTLRRNGVASPAAVAYWLGNPLLNPAVIVFLSFVAPWQWTLTRVVVGLATVLAVAGAVALVTPADGGPAPAAAAIDAPGAGEPVGRRCRFGRALLGLCVFLLPEYAILVLLVGACRGWLLTLVQPVHHGLLQGLVMVVLAAIVGTLLVIPTAGEIPVLQGLAVLGASSGMLGALLITLPAVSIPGAAMVARSFGGKAVAASTGVVMAAGLLGAIMLSLL</sequence>
<evidence type="ECO:0000256" key="2">
    <source>
        <dbReference type="ARBA" id="ARBA00006386"/>
    </source>
</evidence>
<feature type="transmembrane region" description="Helical" evidence="7">
    <location>
        <begin position="238"/>
        <end position="263"/>
    </location>
</feature>
<keyword evidence="5 7" id="KW-1133">Transmembrane helix</keyword>
<feature type="transmembrane region" description="Helical" evidence="7">
    <location>
        <begin position="87"/>
        <end position="105"/>
    </location>
</feature>
<feature type="transmembrane region" description="Helical" evidence="7">
    <location>
        <begin position="305"/>
        <end position="329"/>
    </location>
</feature>
<organism evidence="8 9">
    <name type="scientific">Mycobacterium colombiense CECT 3035</name>
    <dbReference type="NCBI Taxonomy" id="1041522"/>
    <lineage>
        <taxon>Bacteria</taxon>
        <taxon>Bacillati</taxon>
        <taxon>Actinomycetota</taxon>
        <taxon>Actinomycetes</taxon>
        <taxon>Mycobacteriales</taxon>
        <taxon>Mycobacteriaceae</taxon>
        <taxon>Mycobacterium</taxon>
        <taxon>Mycobacterium avium complex (MAC)</taxon>
    </lineage>
</organism>
<evidence type="ECO:0000313" key="9">
    <source>
        <dbReference type="Proteomes" id="UP000006455"/>
    </source>
</evidence>
<feature type="transmembrane region" description="Helical" evidence="7">
    <location>
        <begin position="275"/>
        <end position="293"/>
    </location>
</feature>
<dbReference type="Proteomes" id="UP000006455">
    <property type="component" value="Unassembled WGS sequence"/>
</dbReference>
<dbReference type="EMBL" id="AFVW02000006">
    <property type="protein sequence ID" value="EJO87221.1"/>
    <property type="molecule type" value="Genomic_DNA"/>
</dbReference>
<accession>J5E0W8</accession>
<feature type="transmembrane region" description="Helical" evidence="7">
    <location>
        <begin position="185"/>
        <end position="205"/>
    </location>
</feature>